<evidence type="ECO:0000313" key="2">
    <source>
        <dbReference type="EMBL" id="TWT98608.1"/>
    </source>
</evidence>
<dbReference type="Proteomes" id="UP000320176">
    <property type="component" value="Unassembled WGS sequence"/>
</dbReference>
<accession>A0A5C6AH28</accession>
<feature type="region of interest" description="Disordered" evidence="1">
    <location>
        <begin position="209"/>
        <end position="251"/>
    </location>
</feature>
<gene>
    <name evidence="2" type="ORF">Pla52n_51250</name>
</gene>
<sequence>MHRATVIPTTTSAAQRDCPHQANTRQSSLMFLWLACVATYVLTAIGCSEPEPITKYRIPTQIPAQLLPGKDRMLAAMVPHGGDVWFFKVTGPEDSIKEIQETFRDFVINVQFVDSSPDLSNPPKGWKRGRERQMRFASFDVTTKDKQLDVSISMLPGRDDWDDYVSENVNRWRGQLGLEPSTERWAAAETIEVPAADGDSIWLDITGKPGGGSSMMPPMMASQNQSRPIPPQASAPEVAPQSPAGEMTADRDNLKFERPDSWRDGRPSSMRWASFAAGPTDAEAEISMMPAGGNLRDNVARWLEQVRLTKPPEDVVDQAMAAAEKRTVSDRDAQRFILTGENAQEGEIIDATIVPVGAGFSMFIKMKGPAATVSSQREAMGQFLDSLKF</sequence>
<dbReference type="AlphaFoldDB" id="A0A5C6AH28"/>
<proteinExistence type="predicted"/>
<name>A0A5C6AH28_9BACT</name>
<organism evidence="2 3">
    <name type="scientific">Stieleria varia</name>
    <dbReference type="NCBI Taxonomy" id="2528005"/>
    <lineage>
        <taxon>Bacteria</taxon>
        <taxon>Pseudomonadati</taxon>
        <taxon>Planctomycetota</taxon>
        <taxon>Planctomycetia</taxon>
        <taxon>Pirellulales</taxon>
        <taxon>Pirellulaceae</taxon>
        <taxon>Stieleria</taxon>
    </lineage>
</organism>
<keyword evidence="3" id="KW-1185">Reference proteome</keyword>
<dbReference type="EMBL" id="SJPN01000006">
    <property type="protein sequence ID" value="TWT98608.1"/>
    <property type="molecule type" value="Genomic_DNA"/>
</dbReference>
<protein>
    <submittedName>
        <fullName evidence="2">Uncharacterized protein</fullName>
    </submittedName>
</protein>
<evidence type="ECO:0000256" key="1">
    <source>
        <dbReference type="SAM" id="MobiDB-lite"/>
    </source>
</evidence>
<comment type="caution">
    <text evidence="2">The sequence shown here is derived from an EMBL/GenBank/DDBJ whole genome shotgun (WGS) entry which is preliminary data.</text>
</comment>
<reference evidence="2 3" key="1">
    <citation type="submission" date="2019-02" db="EMBL/GenBank/DDBJ databases">
        <title>Deep-cultivation of Planctomycetes and their phenomic and genomic characterization uncovers novel biology.</title>
        <authorList>
            <person name="Wiegand S."/>
            <person name="Jogler M."/>
            <person name="Boedeker C."/>
            <person name="Pinto D."/>
            <person name="Vollmers J."/>
            <person name="Rivas-Marin E."/>
            <person name="Kohn T."/>
            <person name="Peeters S.H."/>
            <person name="Heuer A."/>
            <person name="Rast P."/>
            <person name="Oberbeckmann S."/>
            <person name="Bunk B."/>
            <person name="Jeske O."/>
            <person name="Meyerdierks A."/>
            <person name="Storesund J.E."/>
            <person name="Kallscheuer N."/>
            <person name="Luecker S."/>
            <person name="Lage O.M."/>
            <person name="Pohl T."/>
            <person name="Merkel B.J."/>
            <person name="Hornburger P."/>
            <person name="Mueller R.-W."/>
            <person name="Bruemmer F."/>
            <person name="Labrenz M."/>
            <person name="Spormann A.M."/>
            <person name="Op Den Camp H."/>
            <person name="Overmann J."/>
            <person name="Amann R."/>
            <person name="Jetten M.S.M."/>
            <person name="Mascher T."/>
            <person name="Medema M.H."/>
            <person name="Devos D.P."/>
            <person name="Kaster A.-K."/>
            <person name="Ovreas L."/>
            <person name="Rohde M."/>
            <person name="Galperin M.Y."/>
            <person name="Jogler C."/>
        </authorList>
    </citation>
    <scope>NUCLEOTIDE SEQUENCE [LARGE SCALE GENOMIC DNA]</scope>
    <source>
        <strain evidence="2 3">Pla52n</strain>
    </source>
</reference>
<evidence type="ECO:0000313" key="3">
    <source>
        <dbReference type="Proteomes" id="UP000320176"/>
    </source>
</evidence>
<dbReference type="RefSeq" id="WP_231742313.1">
    <property type="nucleotide sequence ID" value="NZ_SJPN01000006.1"/>
</dbReference>